<dbReference type="OrthoDB" id="1888931at2759"/>
<proteinExistence type="inferred from homology"/>
<evidence type="ECO:0000313" key="5">
    <source>
        <dbReference type="EMBL" id="KKA17942.1"/>
    </source>
</evidence>
<dbReference type="InterPro" id="IPR020904">
    <property type="entry name" value="Sc_DH/Rdtase_CS"/>
</dbReference>
<dbReference type="FunFam" id="3.40.50.720:FF:000084">
    <property type="entry name" value="Short-chain dehydrogenase reductase"/>
    <property type="match status" value="1"/>
</dbReference>
<dbReference type="SUPFAM" id="SSF51735">
    <property type="entry name" value="NAD(P)-binding Rossmann-fold domains"/>
    <property type="match status" value="1"/>
</dbReference>
<dbReference type="Pfam" id="PF00106">
    <property type="entry name" value="adh_short"/>
    <property type="match status" value="1"/>
</dbReference>
<dbReference type="PRINTS" id="PR00080">
    <property type="entry name" value="SDRFAMILY"/>
</dbReference>
<evidence type="ECO:0000256" key="4">
    <source>
        <dbReference type="RuleBase" id="RU000363"/>
    </source>
</evidence>
<evidence type="ECO:0000256" key="2">
    <source>
        <dbReference type="ARBA" id="ARBA00022857"/>
    </source>
</evidence>
<gene>
    <name evidence="5" type="ORF">T310_8115</name>
</gene>
<keyword evidence="6" id="KW-1185">Reference proteome</keyword>
<dbReference type="GeneID" id="25320376"/>
<dbReference type="InterPro" id="IPR002347">
    <property type="entry name" value="SDR_fam"/>
</dbReference>
<keyword evidence="3" id="KW-0560">Oxidoreductase</keyword>
<protein>
    <submittedName>
        <fullName evidence="5">Oxidoreductase, short chain dehydrogenase/reductase family</fullName>
    </submittedName>
</protein>
<evidence type="ECO:0000313" key="6">
    <source>
        <dbReference type="Proteomes" id="UP000053958"/>
    </source>
</evidence>
<dbReference type="Gene3D" id="3.40.50.720">
    <property type="entry name" value="NAD(P)-binding Rossmann-like Domain"/>
    <property type="match status" value="1"/>
</dbReference>
<dbReference type="EMBL" id="LASV01000523">
    <property type="protein sequence ID" value="KKA17942.1"/>
    <property type="molecule type" value="Genomic_DNA"/>
</dbReference>
<reference evidence="5 6" key="1">
    <citation type="submission" date="2015-04" db="EMBL/GenBank/DDBJ databases">
        <authorList>
            <person name="Heijne W.H."/>
            <person name="Fedorova N.D."/>
            <person name="Nierman W.C."/>
            <person name="Vollebregt A.W."/>
            <person name="Zhao Z."/>
            <person name="Wu L."/>
            <person name="Kumar M."/>
            <person name="Stam H."/>
            <person name="van den Berg M.A."/>
            <person name="Pel H.J."/>
        </authorList>
    </citation>
    <scope>NUCLEOTIDE SEQUENCE [LARGE SCALE GENOMIC DNA]</scope>
    <source>
        <strain evidence="5 6">CBS 393.64</strain>
    </source>
</reference>
<dbReference type="PANTHER" id="PTHR43008">
    <property type="entry name" value="BENZIL REDUCTASE"/>
    <property type="match status" value="1"/>
</dbReference>
<dbReference type="PANTHER" id="PTHR43008:SF12">
    <property type="entry name" value="OXIDOREDUCTASE, SHORT CHAIN DEHYDROGENASE_REDUCTASE FAMILY (AFU_ORTHOLOGUE AFUA_6G13830)"/>
    <property type="match status" value="1"/>
</dbReference>
<dbReference type="InterPro" id="IPR036291">
    <property type="entry name" value="NAD(P)-bd_dom_sf"/>
</dbReference>
<keyword evidence="2" id="KW-0521">NADP</keyword>
<dbReference type="Proteomes" id="UP000053958">
    <property type="component" value="Unassembled WGS sequence"/>
</dbReference>
<dbReference type="PRINTS" id="PR00081">
    <property type="entry name" value="GDHRDH"/>
</dbReference>
<comment type="similarity">
    <text evidence="1 4">Belongs to the short-chain dehydrogenases/reductases (SDR) family.</text>
</comment>
<dbReference type="PROSITE" id="PS00061">
    <property type="entry name" value="ADH_SHORT"/>
    <property type="match status" value="1"/>
</dbReference>
<dbReference type="GO" id="GO:0016616">
    <property type="term" value="F:oxidoreductase activity, acting on the CH-OH group of donors, NAD or NADP as acceptor"/>
    <property type="evidence" value="ECO:0007669"/>
    <property type="project" value="UniProtKB-ARBA"/>
</dbReference>
<comment type="caution">
    <text evidence="5">The sequence shown here is derived from an EMBL/GenBank/DDBJ whole genome shotgun (WGS) entry which is preliminary data.</text>
</comment>
<sequence>MVLAQPENKHVLKAFDLTGKVAAITGRHIYTSDGHVAGGARGIGLEVSKALAEAGADIAIIYSTSKHADTVAAEIAAANNVRAAAYQADVRNQSDIERAIQQIAQAFGKLDIIVANSGIAAHQPAEDYTTEQWRDIMQVNLDGAFYTAQAAARIFKKQGFGNVIFTASVSASLVNLPQKQAAYNASKAAVVQLAKCLAVEWVDFCRVNCISPGFIETDMLDVHPKDGGKSGTAWSLPRDCCDVCLGVMVYMLTSIV</sequence>
<organism evidence="5 6">
    <name type="scientific">Rasamsonia emersonii (strain ATCC 16479 / CBS 393.64 / IMI 116815)</name>
    <dbReference type="NCBI Taxonomy" id="1408163"/>
    <lineage>
        <taxon>Eukaryota</taxon>
        <taxon>Fungi</taxon>
        <taxon>Dikarya</taxon>
        <taxon>Ascomycota</taxon>
        <taxon>Pezizomycotina</taxon>
        <taxon>Eurotiomycetes</taxon>
        <taxon>Eurotiomycetidae</taxon>
        <taxon>Eurotiales</taxon>
        <taxon>Trichocomaceae</taxon>
        <taxon>Rasamsonia</taxon>
    </lineage>
</organism>
<dbReference type="AlphaFoldDB" id="A0A0F4YI26"/>
<evidence type="ECO:0000256" key="3">
    <source>
        <dbReference type="ARBA" id="ARBA00023002"/>
    </source>
</evidence>
<dbReference type="STRING" id="1408163.A0A0F4YI26"/>
<accession>A0A0F4YI26</accession>
<evidence type="ECO:0000256" key="1">
    <source>
        <dbReference type="ARBA" id="ARBA00006484"/>
    </source>
</evidence>
<name>A0A0F4YI26_RASE3</name>
<dbReference type="RefSeq" id="XP_013324554.1">
    <property type="nucleotide sequence ID" value="XM_013469100.1"/>
</dbReference>
<dbReference type="GO" id="GO:0050664">
    <property type="term" value="F:oxidoreductase activity, acting on NAD(P)H, oxygen as acceptor"/>
    <property type="evidence" value="ECO:0007669"/>
    <property type="project" value="TreeGrafter"/>
</dbReference>